<keyword evidence="3" id="KW-1185">Reference proteome</keyword>
<reference evidence="2" key="3">
    <citation type="submission" date="2015-06" db="UniProtKB">
        <authorList>
            <consortium name="EnsemblMetazoa"/>
        </authorList>
    </citation>
    <scope>IDENTIFICATION</scope>
</reference>
<dbReference type="GO" id="GO:0007130">
    <property type="term" value="P:synaptonemal complex assembly"/>
    <property type="evidence" value="ECO:0007669"/>
    <property type="project" value="InterPro"/>
</dbReference>
<dbReference type="EMBL" id="AMQM01002785">
    <property type="status" value="NOT_ANNOTATED_CDS"/>
    <property type="molecule type" value="Genomic_DNA"/>
</dbReference>
<accession>T1EZE9</accession>
<dbReference type="InterPro" id="IPR027857">
    <property type="entry name" value="SCRE"/>
</dbReference>
<evidence type="ECO:0000313" key="1">
    <source>
        <dbReference type="EMBL" id="ESO10959.1"/>
    </source>
</evidence>
<name>T1EZE9_HELRO</name>
<evidence type="ECO:0000313" key="3">
    <source>
        <dbReference type="Proteomes" id="UP000015101"/>
    </source>
</evidence>
<dbReference type="AlphaFoldDB" id="T1EZE9"/>
<dbReference type="EnsemblMetazoa" id="HelroT167470">
    <property type="protein sequence ID" value="HelroP167470"/>
    <property type="gene ID" value="HelroG167470"/>
</dbReference>
<reference evidence="1 3" key="2">
    <citation type="journal article" date="2013" name="Nature">
        <title>Insights into bilaterian evolution from three spiralian genomes.</title>
        <authorList>
            <person name="Simakov O."/>
            <person name="Marletaz F."/>
            <person name="Cho S.J."/>
            <person name="Edsinger-Gonzales E."/>
            <person name="Havlak P."/>
            <person name="Hellsten U."/>
            <person name="Kuo D.H."/>
            <person name="Larsson T."/>
            <person name="Lv J."/>
            <person name="Arendt D."/>
            <person name="Savage R."/>
            <person name="Osoegawa K."/>
            <person name="de Jong P."/>
            <person name="Grimwood J."/>
            <person name="Chapman J.A."/>
            <person name="Shapiro H."/>
            <person name="Aerts A."/>
            <person name="Otillar R.P."/>
            <person name="Terry A.Y."/>
            <person name="Boore J.L."/>
            <person name="Grigoriev I.V."/>
            <person name="Lindberg D.R."/>
            <person name="Seaver E.C."/>
            <person name="Weisblat D.A."/>
            <person name="Putnam N.H."/>
            <person name="Rokhsar D.S."/>
        </authorList>
    </citation>
    <scope>NUCLEOTIDE SEQUENCE</scope>
</reference>
<reference evidence="3" key="1">
    <citation type="submission" date="2012-12" db="EMBL/GenBank/DDBJ databases">
        <authorList>
            <person name="Hellsten U."/>
            <person name="Grimwood J."/>
            <person name="Chapman J.A."/>
            <person name="Shapiro H."/>
            <person name="Aerts A."/>
            <person name="Otillar R.P."/>
            <person name="Terry A.Y."/>
            <person name="Boore J.L."/>
            <person name="Simakov O."/>
            <person name="Marletaz F."/>
            <person name="Cho S.-J."/>
            <person name="Edsinger-Gonzales E."/>
            <person name="Havlak P."/>
            <person name="Kuo D.-H."/>
            <person name="Larsson T."/>
            <person name="Lv J."/>
            <person name="Arendt D."/>
            <person name="Savage R."/>
            <person name="Osoegawa K."/>
            <person name="de Jong P."/>
            <person name="Lindberg D.R."/>
            <person name="Seaver E.C."/>
            <person name="Weisblat D.A."/>
            <person name="Putnam N.H."/>
            <person name="Grigoriev I.V."/>
            <person name="Rokhsar D.S."/>
        </authorList>
    </citation>
    <scope>NUCLEOTIDE SEQUENCE</scope>
</reference>
<gene>
    <name evidence="2" type="primary">20201949</name>
    <name evidence="1" type="ORF">HELRODRAFT_167470</name>
</gene>
<organism evidence="2 3">
    <name type="scientific">Helobdella robusta</name>
    <name type="common">Californian leech</name>
    <dbReference type="NCBI Taxonomy" id="6412"/>
    <lineage>
        <taxon>Eukaryota</taxon>
        <taxon>Metazoa</taxon>
        <taxon>Spiralia</taxon>
        <taxon>Lophotrochozoa</taxon>
        <taxon>Annelida</taxon>
        <taxon>Clitellata</taxon>
        <taxon>Hirudinea</taxon>
        <taxon>Rhynchobdellida</taxon>
        <taxon>Glossiphoniidae</taxon>
        <taxon>Helobdella</taxon>
    </lineage>
</organism>
<dbReference type="RefSeq" id="XP_009011228.1">
    <property type="nucleotide sequence ID" value="XM_009012980.1"/>
</dbReference>
<evidence type="ECO:0000313" key="2">
    <source>
        <dbReference type="EnsemblMetazoa" id="HelroP167470"/>
    </source>
</evidence>
<dbReference type="KEGG" id="hro:HELRODRAFT_167470"/>
<dbReference type="Pfam" id="PF15162">
    <property type="entry name" value="SCRE"/>
    <property type="match status" value="1"/>
</dbReference>
<dbReference type="EMBL" id="KB095858">
    <property type="protein sequence ID" value="ESO10959.1"/>
    <property type="molecule type" value="Genomic_DNA"/>
</dbReference>
<sequence length="142" mass="16158">MLELHKNCHLLCIAEPIEATLNFDNFFSLQNKYLMSKLTVMPVRNETEACQCMDTLAKAHHKKGASILWDKLSTNLETGLTDPNKIISPFRHSGFSEHECFLLLDTLGSVENISTASFYDILKAVQCRKLANKTFNFFNNNI</sequence>
<protein>
    <submittedName>
        <fullName evidence="1 2">Uncharacterized protein</fullName>
    </submittedName>
</protein>
<dbReference type="CTD" id="20201949"/>
<proteinExistence type="predicted"/>
<dbReference type="HOGENOM" id="CLU_1817867_0_0_1"/>
<dbReference type="InParanoid" id="T1EZE9"/>
<dbReference type="GeneID" id="20201949"/>
<dbReference type="Proteomes" id="UP000015101">
    <property type="component" value="Unassembled WGS sequence"/>
</dbReference>